<dbReference type="InterPro" id="IPR012337">
    <property type="entry name" value="RNaseH-like_sf"/>
</dbReference>
<dbReference type="Pfam" id="PF01367">
    <property type="entry name" value="5_3_exonuc"/>
    <property type="match status" value="1"/>
</dbReference>
<comment type="similarity">
    <text evidence="1">Belongs to the DNA polymerase type-A family.</text>
</comment>
<organism evidence="14 15">
    <name type="scientific">Cyanidium caldarium</name>
    <name type="common">Red alga</name>
    <dbReference type="NCBI Taxonomy" id="2771"/>
    <lineage>
        <taxon>Eukaryota</taxon>
        <taxon>Rhodophyta</taxon>
        <taxon>Bangiophyceae</taxon>
        <taxon>Cyanidiales</taxon>
        <taxon>Cyanidiaceae</taxon>
        <taxon>Cyanidium</taxon>
    </lineage>
</organism>
<dbReference type="InterPro" id="IPR036279">
    <property type="entry name" value="5-3_exonuclease_C_sf"/>
</dbReference>
<evidence type="ECO:0000256" key="1">
    <source>
        <dbReference type="ARBA" id="ARBA00007705"/>
    </source>
</evidence>
<dbReference type="SUPFAM" id="SSF53098">
    <property type="entry name" value="Ribonuclease H-like"/>
    <property type="match status" value="1"/>
</dbReference>
<dbReference type="SUPFAM" id="SSF56672">
    <property type="entry name" value="DNA/RNA polymerases"/>
    <property type="match status" value="1"/>
</dbReference>
<dbReference type="InterPro" id="IPR020045">
    <property type="entry name" value="DNA_polI_H3TH"/>
</dbReference>
<dbReference type="PANTHER" id="PTHR10133:SF27">
    <property type="entry name" value="DNA POLYMERASE NU"/>
    <property type="match status" value="1"/>
</dbReference>
<evidence type="ECO:0000256" key="5">
    <source>
        <dbReference type="ARBA" id="ARBA00022705"/>
    </source>
</evidence>
<feature type="compositionally biased region" description="Low complexity" evidence="11">
    <location>
        <begin position="385"/>
        <end position="395"/>
    </location>
</feature>
<dbReference type="PANTHER" id="PTHR10133">
    <property type="entry name" value="DNA POLYMERASE I"/>
    <property type="match status" value="1"/>
</dbReference>
<dbReference type="GO" id="GO:0008409">
    <property type="term" value="F:5'-3' exonuclease activity"/>
    <property type="evidence" value="ECO:0007669"/>
    <property type="project" value="InterPro"/>
</dbReference>
<feature type="region of interest" description="Disordered" evidence="11">
    <location>
        <begin position="439"/>
        <end position="475"/>
    </location>
</feature>
<dbReference type="InterPro" id="IPR002298">
    <property type="entry name" value="DNA_polymerase_A"/>
</dbReference>
<dbReference type="InterPro" id="IPR008918">
    <property type="entry name" value="HhH2"/>
</dbReference>
<dbReference type="NCBIfam" id="NF004397">
    <property type="entry name" value="PRK05755.1"/>
    <property type="match status" value="1"/>
</dbReference>
<evidence type="ECO:0000256" key="3">
    <source>
        <dbReference type="ARBA" id="ARBA00022679"/>
    </source>
</evidence>
<dbReference type="GO" id="GO:0003887">
    <property type="term" value="F:DNA-directed DNA polymerase activity"/>
    <property type="evidence" value="ECO:0007669"/>
    <property type="project" value="UniProtKB-KW"/>
</dbReference>
<dbReference type="CDD" id="cd09859">
    <property type="entry name" value="PIN_53EXO"/>
    <property type="match status" value="1"/>
</dbReference>
<dbReference type="GO" id="GO:0003677">
    <property type="term" value="F:DNA binding"/>
    <property type="evidence" value="ECO:0007669"/>
    <property type="project" value="UniProtKB-KW"/>
</dbReference>
<dbReference type="Proteomes" id="UP001301350">
    <property type="component" value="Unassembled WGS sequence"/>
</dbReference>
<feature type="compositionally biased region" description="Basic residues" evidence="11">
    <location>
        <begin position="446"/>
        <end position="457"/>
    </location>
</feature>
<dbReference type="CDD" id="cd09898">
    <property type="entry name" value="H3TH_53EXO"/>
    <property type="match status" value="1"/>
</dbReference>
<evidence type="ECO:0000256" key="7">
    <source>
        <dbReference type="ARBA" id="ARBA00022932"/>
    </source>
</evidence>
<feature type="compositionally biased region" description="Low complexity" evidence="11">
    <location>
        <begin position="464"/>
        <end position="475"/>
    </location>
</feature>
<evidence type="ECO:0000259" key="13">
    <source>
        <dbReference type="SMART" id="SM00482"/>
    </source>
</evidence>
<feature type="domain" description="DNA-directed DNA polymerase family A palm" evidence="13">
    <location>
        <begin position="811"/>
        <end position="1036"/>
    </location>
</feature>
<dbReference type="GO" id="GO:0006302">
    <property type="term" value="P:double-strand break repair"/>
    <property type="evidence" value="ECO:0007669"/>
    <property type="project" value="TreeGrafter"/>
</dbReference>
<dbReference type="GO" id="GO:0006261">
    <property type="term" value="P:DNA-templated DNA replication"/>
    <property type="evidence" value="ECO:0007669"/>
    <property type="project" value="InterPro"/>
</dbReference>
<evidence type="ECO:0000256" key="2">
    <source>
        <dbReference type="ARBA" id="ARBA00012417"/>
    </source>
</evidence>
<dbReference type="PRINTS" id="PR00868">
    <property type="entry name" value="DNAPOLI"/>
</dbReference>
<dbReference type="SUPFAM" id="SSF47807">
    <property type="entry name" value="5' to 3' exonuclease, C-terminal subdomain"/>
    <property type="match status" value="1"/>
</dbReference>
<dbReference type="EC" id="2.7.7.7" evidence="2"/>
<keyword evidence="7" id="KW-0239">DNA-directed DNA polymerase</keyword>
<dbReference type="FunFam" id="1.10.150.20:FF:000003">
    <property type="entry name" value="DNA polymerase I"/>
    <property type="match status" value="1"/>
</dbReference>
<keyword evidence="6" id="KW-0227">DNA damage</keyword>
<dbReference type="SMART" id="SM00482">
    <property type="entry name" value="POLAc"/>
    <property type="match status" value="1"/>
</dbReference>
<dbReference type="InterPro" id="IPR001098">
    <property type="entry name" value="DNA-dir_DNA_pol_A_palm_dom"/>
</dbReference>
<dbReference type="InterPro" id="IPR036397">
    <property type="entry name" value="RNaseH_sf"/>
</dbReference>
<dbReference type="Gene3D" id="1.20.1060.10">
    <property type="entry name" value="Taq DNA Polymerase, Chain T, domain 4"/>
    <property type="match status" value="1"/>
</dbReference>
<dbReference type="InterPro" id="IPR043502">
    <property type="entry name" value="DNA/RNA_pol_sf"/>
</dbReference>
<protein>
    <recommendedName>
        <fullName evidence="2">DNA-directed DNA polymerase</fullName>
        <ecNumber evidence="2">2.7.7.7</ecNumber>
    </recommendedName>
</protein>
<dbReference type="SMART" id="SM00475">
    <property type="entry name" value="53EXOc"/>
    <property type="match status" value="1"/>
</dbReference>
<sequence length="1075" mass="116517">MHHRTTSSATDTASTAGELYLVDAMNLLYRAHFALAKQGLTNGAGLDTGAIFGFTNSMLRLLEAQGPSHLVVVFDGEHGEGGPGDFRKAAFAEYKANRDAMPEGVRVAIPLVKQILEALGVRTVEYASYEADDVIGTLAVRALKADKRVTIVTGDKDFQQLLAEGRLRILRPGKAARADWEMLTEARFREAVGVGVSPAQYRDVLALMGDASDNVPGVPGIGPKTAAQLVARYGSVEQLLQSVEQLEAHRVRTALQQSRGGALLSKQLVTIKTDVELARAQGARGERAGGRQHEYVAEATGERWWQQWRRTPVDVARALQLFADLGFRRLGRRVRLLGAATLSTRPTMSVHGVGAKASETDEAAQVTQSPTGHRLPHVESGGDGSADAGSNGSSATTLFQDERLEYLTSRPSDVVLAALLSQCTAVGLYVECVPTDAAVSDTRVPSKSRQRRRRHPRSATGTESSAPTVATVATTTDAPPASLRLRIGIAVAPGRAVDLCVDAAQVPEPVLQLLRSPQVRKVGFRLKEAYQICQRQLQLCLQGELFDVMIAHHLLDPEESLPETWFPRRYLGDLGREILQRYHMGEEDAADDALRASAMPGAAAACADVARRAMNTLEARLRSGGVDRLARQVELPLVPVLAEMELRGVYLDRSCVQRMQGEVAGEIARVEEQVFALAGQRFNLASPAQLAQVLFGQLGVSPLRTTRSGQPSTSEKVLEALARGASTLSIRSDSSDTRRPASGAVERLAVLVLKHRELFKLHNTYLQGLEACIHPFTGRIHTTFHQDNTSTGRLSTSHPNLQAIPIRSPLGRLLRGAFRAAPVSMTAAAAADASPKVGATRPLLLSADYAQIEMRIMAALSGDRALREAFAQRQDVHALTAMRLYGLSSLSQVTAEQRAHAKEVNYGIPYGLSAYGLSQRLRVPLADARRLLAEYHAAFPAVAALTERLIREARDTGYASTLMGRRRYLPRLHAANGGDRREAERAAVNMPIQGTQADMIKVAMVRIAHRLGEAGSRARLILQIHDELLFEVPATELSTLTAVVREEMERALPLPNQIPVAVRIGHGDTWLAAHG</sequence>
<dbReference type="Gene3D" id="1.10.150.20">
    <property type="entry name" value="5' to 3' exonuclease, C-terminal subdomain"/>
    <property type="match status" value="2"/>
</dbReference>
<dbReference type="Pfam" id="PF02739">
    <property type="entry name" value="5_3_exonuc_N"/>
    <property type="match status" value="1"/>
</dbReference>
<dbReference type="EMBL" id="JANCYW010000002">
    <property type="protein sequence ID" value="KAK4534657.1"/>
    <property type="molecule type" value="Genomic_DNA"/>
</dbReference>
<dbReference type="SMART" id="SM00279">
    <property type="entry name" value="HhH2"/>
    <property type="match status" value="1"/>
</dbReference>
<reference evidence="14 15" key="1">
    <citation type="submission" date="2022-07" db="EMBL/GenBank/DDBJ databases">
        <title>Genome-wide signatures of adaptation to extreme environments.</title>
        <authorList>
            <person name="Cho C.H."/>
            <person name="Yoon H.S."/>
        </authorList>
    </citation>
    <scope>NUCLEOTIDE SEQUENCE [LARGE SCALE GENOMIC DNA]</scope>
    <source>
        <strain evidence="14 15">DBV 063 E5</strain>
    </source>
</reference>
<dbReference type="SUPFAM" id="SSF88723">
    <property type="entry name" value="PIN domain-like"/>
    <property type="match status" value="1"/>
</dbReference>
<dbReference type="InterPro" id="IPR029060">
    <property type="entry name" value="PIN-like_dom_sf"/>
</dbReference>
<evidence type="ECO:0000256" key="11">
    <source>
        <dbReference type="SAM" id="MobiDB-lite"/>
    </source>
</evidence>
<dbReference type="AlphaFoldDB" id="A0AAV9IQL2"/>
<evidence type="ECO:0000256" key="8">
    <source>
        <dbReference type="ARBA" id="ARBA00023125"/>
    </source>
</evidence>
<keyword evidence="3" id="KW-0808">Transferase</keyword>
<dbReference type="PROSITE" id="PS00447">
    <property type="entry name" value="DNA_POLYMERASE_A"/>
    <property type="match status" value="1"/>
</dbReference>
<keyword evidence="9" id="KW-0234">DNA repair</keyword>
<name>A0AAV9IQL2_CYACA</name>
<dbReference type="CDD" id="cd08637">
    <property type="entry name" value="DNA_pol_A_pol_I_C"/>
    <property type="match status" value="1"/>
</dbReference>
<proteinExistence type="inferred from homology"/>
<dbReference type="FunFam" id="1.10.150.20:FF:000002">
    <property type="entry name" value="DNA polymerase I"/>
    <property type="match status" value="1"/>
</dbReference>
<gene>
    <name evidence="14" type="ORF">CDCA_CDCA02G0682</name>
</gene>
<dbReference type="Pfam" id="PF00476">
    <property type="entry name" value="DNA_pol_A"/>
    <property type="match status" value="1"/>
</dbReference>
<comment type="catalytic activity">
    <reaction evidence="10">
        <text>DNA(n) + a 2'-deoxyribonucleoside 5'-triphosphate = DNA(n+1) + diphosphate</text>
        <dbReference type="Rhea" id="RHEA:22508"/>
        <dbReference type="Rhea" id="RHEA-COMP:17339"/>
        <dbReference type="Rhea" id="RHEA-COMP:17340"/>
        <dbReference type="ChEBI" id="CHEBI:33019"/>
        <dbReference type="ChEBI" id="CHEBI:61560"/>
        <dbReference type="ChEBI" id="CHEBI:173112"/>
        <dbReference type="EC" id="2.7.7.7"/>
    </reaction>
</comment>
<dbReference type="InterPro" id="IPR020046">
    <property type="entry name" value="5-3_exonucl_a-hlix_arch_N"/>
</dbReference>
<keyword evidence="5" id="KW-0235">DNA replication</keyword>
<feature type="region of interest" description="Disordered" evidence="11">
    <location>
        <begin position="348"/>
        <end position="395"/>
    </location>
</feature>
<accession>A0AAV9IQL2</accession>
<dbReference type="Gene3D" id="3.30.420.10">
    <property type="entry name" value="Ribonuclease H-like superfamily/Ribonuclease H"/>
    <property type="match status" value="1"/>
</dbReference>
<evidence type="ECO:0000256" key="6">
    <source>
        <dbReference type="ARBA" id="ARBA00022763"/>
    </source>
</evidence>
<evidence type="ECO:0000313" key="15">
    <source>
        <dbReference type="Proteomes" id="UP001301350"/>
    </source>
</evidence>
<feature type="domain" description="5'-3' exonuclease" evidence="12">
    <location>
        <begin position="17"/>
        <end position="287"/>
    </location>
</feature>
<keyword evidence="8" id="KW-0238">DNA-binding</keyword>
<dbReference type="InterPro" id="IPR019760">
    <property type="entry name" value="DNA-dir_DNA_pol_A_CS"/>
</dbReference>
<keyword evidence="15" id="KW-1185">Reference proteome</keyword>
<keyword evidence="4" id="KW-0548">Nucleotidyltransferase</keyword>
<comment type="caution">
    <text evidence="14">The sequence shown here is derived from an EMBL/GenBank/DDBJ whole genome shotgun (WGS) entry which is preliminary data.</text>
</comment>
<dbReference type="Gene3D" id="3.30.70.370">
    <property type="match status" value="1"/>
</dbReference>
<dbReference type="Gene3D" id="3.40.50.1010">
    <property type="entry name" value="5'-nuclease"/>
    <property type="match status" value="1"/>
</dbReference>
<evidence type="ECO:0000256" key="4">
    <source>
        <dbReference type="ARBA" id="ARBA00022695"/>
    </source>
</evidence>
<dbReference type="InterPro" id="IPR002421">
    <property type="entry name" value="5-3_exonuclease"/>
</dbReference>
<evidence type="ECO:0000256" key="9">
    <source>
        <dbReference type="ARBA" id="ARBA00023204"/>
    </source>
</evidence>
<evidence type="ECO:0000256" key="10">
    <source>
        <dbReference type="ARBA" id="ARBA00049244"/>
    </source>
</evidence>
<evidence type="ECO:0000259" key="12">
    <source>
        <dbReference type="SMART" id="SM00475"/>
    </source>
</evidence>
<evidence type="ECO:0000313" key="14">
    <source>
        <dbReference type="EMBL" id="KAK4534657.1"/>
    </source>
</evidence>